<evidence type="ECO:0000256" key="4">
    <source>
        <dbReference type="ARBA" id="ARBA00023136"/>
    </source>
</evidence>
<keyword evidence="4 6" id="KW-0472">Membrane</keyword>
<accession>A0A0N4ZRL4</accession>
<evidence type="ECO:0000313" key="7">
    <source>
        <dbReference type="Proteomes" id="UP000038045"/>
    </source>
</evidence>
<proteinExistence type="inferred from homology"/>
<evidence type="ECO:0000256" key="3">
    <source>
        <dbReference type="ARBA" id="ARBA00022989"/>
    </source>
</evidence>
<dbReference type="AlphaFoldDB" id="A0A0N4ZRL4"/>
<reference evidence="8" key="1">
    <citation type="submission" date="2017-02" db="UniProtKB">
        <authorList>
            <consortium name="WormBaseParasite"/>
        </authorList>
    </citation>
    <scope>IDENTIFICATION</scope>
</reference>
<feature type="transmembrane region" description="Helical" evidence="6">
    <location>
        <begin position="136"/>
        <end position="158"/>
    </location>
</feature>
<dbReference type="InterPro" id="IPR050579">
    <property type="entry name" value="PMP-22/EMP/MP20-like"/>
</dbReference>
<dbReference type="PANTHER" id="PTHR10671">
    <property type="entry name" value="EPITHELIAL MEMBRANE PROTEIN-RELATED"/>
    <property type="match status" value="1"/>
</dbReference>
<dbReference type="WBParaSite" id="PTRK_0001114900.1">
    <property type="protein sequence ID" value="PTRK_0001114900.1"/>
    <property type="gene ID" value="PTRK_0001114900"/>
</dbReference>
<evidence type="ECO:0000256" key="1">
    <source>
        <dbReference type="ARBA" id="ARBA00004141"/>
    </source>
</evidence>
<name>A0A0N4ZRL4_PARTI</name>
<keyword evidence="2 6" id="KW-0812">Transmembrane</keyword>
<keyword evidence="7" id="KW-1185">Reference proteome</keyword>
<comment type="similarity">
    <text evidence="5">Belongs to the Clc family.</text>
</comment>
<keyword evidence="3 6" id="KW-1133">Transmembrane helix</keyword>
<dbReference type="GO" id="GO:0005886">
    <property type="term" value="C:plasma membrane"/>
    <property type="evidence" value="ECO:0007669"/>
    <property type="project" value="TreeGrafter"/>
</dbReference>
<feature type="transmembrane region" description="Helical" evidence="6">
    <location>
        <begin position="99"/>
        <end position="124"/>
    </location>
</feature>
<evidence type="ECO:0000313" key="8">
    <source>
        <dbReference type="WBParaSite" id="PTRK_0001114900.1"/>
    </source>
</evidence>
<feature type="transmembrane region" description="Helical" evidence="6">
    <location>
        <begin position="12"/>
        <end position="30"/>
    </location>
</feature>
<dbReference type="PANTHER" id="PTHR10671:SF96">
    <property type="entry name" value="CLC-LIKE PROTEIN 5"/>
    <property type="match status" value="1"/>
</dbReference>
<evidence type="ECO:0000256" key="5">
    <source>
        <dbReference type="ARBA" id="ARBA00060861"/>
    </source>
</evidence>
<dbReference type="Pfam" id="PF07062">
    <property type="entry name" value="Clc-like"/>
    <property type="match status" value="1"/>
</dbReference>
<sequence>MDFSSRLAKTELVTFISIAISNFFVFFGLITPNWQVAEDTDVHRSVSSGLWLYCPGAGQCWYIFSDDVVNYYEKVDVCRFLLIGDCRKKLLRTPYFFGWHYAVLTLVIIALLLSTISLISIVVVYFKPRFLKIGTIILDSAICLACLVLGIGLMVFVINAEMLESRYLIGVQNTFEKSYGYSFYMAALGLFILVVSVFGAIMVTTLVFFSVDANISRVPGYNKNESKVQLRNPESVHIYTGHPPSPASHYQPMREITPFPYNGSIVTDNFSETDFNGSVKTGSVNPEQFYIGQKYTGENTSRTYFSY</sequence>
<dbReference type="Gene3D" id="1.20.140.150">
    <property type="match status" value="1"/>
</dbReference>
<evidence type="ECO:0000256" key="2">
    <source>
        <dbReference type="ARBA" id="ARBA00022692"/>
    </source>
</evidence>
<dbReference type="Proteomes" id="UP000038045">
    <property type="component" value="Unplaced"/>
</dbReference>
<dbReference type="InterPro" id="IPR010761">
    <property type="entry name" value="Clc_prot-like"/>
</dbReference>
<evidence type="ECO:0000256" key="6">
    <source>
        <dbReference type="SAM" id="Phobius"/>
    </source>
</evidence>
<protein>
    <submittedName>
        <fullName evidence="8">Clc-like protein</fullName>
    </submittedName>
</protein>
<organism evidence="7 8">
    <name type="scientific">Parastrongyloides trichosuri</name>
    <name type="common">Possum-specific nematode worm</name>
    <dbReference type="NCBI Taxonomy" id="131310"/>
    <lineage>
        <taxon>Eukaryota</taxon>
        <taxon>Metazoa</taxon>
        <taxon>Ecdysozoa</taxon>
        <taxon>Nematoda</taxon>
        <taxon>Chromadorea</taxon>
        <taxon>Rhabditida</taxon>
        <taxon>Tylenchina</taxon>
        <taxon>Panagrolaimomorpha</taxon>
        <taxon>Strongyloidoidea</taxon>
        <taxon>Strongyloididae</taxon>
        <taxon>Parastrongyloides</taxon>
    </lineage>
</organism>
<dbReference type="FunFam" id="1.20.140.150:FF:000042">
    <property type="entry name" value="Clc-like protein 2"/>
    <property type="match status" value="1"/>
</dbReference>
<comment type="subcellular location">
    <subcellularLocation>
        <location evidence="1">Membrane</location>
        <topology evidence="1">Multi-pass membrane protein</topology>
    </subcellularLocation>
</comment>
<feature type="transmembrane region" description="Helical" evidence="6">
    <location>
        <begin position="183"/>
        <end position="209"/>
    </location>
</feature>